<evidence type="ECO:0000313" key="1">
    <source>
        <dbReference type="EMBL" id="MDR7083587.1"/>
    </source>
</evidence>
<evidence type="ECO:0000313" key="2">
    <source>
        <dbReference type="Proteomes" id="UP001252243"/>
    </source>
</evidence>
<organism evidence="1 2">
    <name type="scientific">Arthrobacter ginsengisoli</name>
    <dbReference type="NCBI Taxonomy" id="1356565"/>
    <lineage>
        <taxon>Bacteria</taxon>
        <taxon>Bacillati</taxon>
        <taxon>Actinomycetota</taxon>
        <taxon>Actinomycetes</taxon>
        <taxon>Micrococcales</taxon>
        <taxon>Micrococcaceae</taxon>
        <taxon>Arthrobacter</taxon>
    </lineage>
</organism>
<dbReference type="Proteomes" id="UP001252243">
    <property type="component" value="Unassembled WGS sequence"/>
</dbReference>
<reference evidence="1 2" key="1">
    <citation type="submission" date="2023-07" db="EMBL/GenBank/DDBJ databases">
        <title>Sorghum-associated microbial communities from plants grown in Nebraska, USA.</title>
        <authorList>
            <person name="Schachtman D."/>
        </authorList>
    </citation>
    <scope>NUCLEOTIDE SEQUENCE [LARGE SCALE GENOMIC DNA]</scope>
    <source>
        <strain evidence="1 2">BE167</strain>
    </source>
</reference>
<accession>A0ABU1UEH7</accession>
<protein>
    <submittedName>
        <fullName evidence="1">Uncharacterized protein</fullName>
    </submittedName>
</protein>
<sequence length="90" mass="10023">MELDSLRLANELRQWPPEVGGLAVRVMSLRMDGDVQRADEAQKLLGKAAVSVSARMMLWSRVPRGTAEAWASELTSERTSFREAASAYRT</sequence>
<keyword evidence="2" id="KW-1185">Reference proteome</keyword>
<comment type="caution">
    <text evidence="1">The sequence shown here is derived from an EMBL/GenBank/DDBJ whole genome shotgun (WGS) entry which is preliminary data.</text>
</comment>
<dbReference type="EMBL" id="JAVDVQ010000012">
    <property type="protein sequence ID" value="MDR7083587.1"/>
    <property type="molecule type" value="Genomic_DNA"/>
</dbReference>
<proteinExistence type="predicted"/>
<gene>
    <name evidence="1" type="ORF">J2X01_002882</name>
</gene>
<name>A0ABU1UEH7_9MICC</name>